<keyword evidence="3" id="KW-1185">Reference proteome</keyword>
<dbReference type="SUPFAM" id="SSF52540">
    <property type="entry name" value="P-loop containing nucleoside triphosphate hydrolases"/>
    <property type="match status" value="1"/>
</dbReference>
<evidence type="ECO:0000313" key="2">
    <source>
        <dbReference type="EMBL" id="KAG0301083.1"/>
    </source>
</evidence>
<comment type="caution">
    <text evidence="2">The sequence shown here is derived from an EMBL/GenBank/DDBJ whole genome shotgun (WGS) entry which is preliminary data.</text>
</comment>
<dbReference type="EMBL" id="JAAAIN010001675">
    <property type="protein sequence ID" value="KAG0301083.1"/>
    <property type="molecule type" value="Genomic_DNA"/>
</dbReference>
<gene>
    <name evidence="2" type="ORF">BGZ97_002953</name>
</gene>
<feature type="domain" description="ABC transporter" evidence="1">
    <location>
        <begin position="13"/>
        <end position="226"/>
    </location>
</feature>
<organism evidence="2 3">
    <name type="scientific">Linnemannia gamsii</name>
    <dbReference type="NCBI Taxonomy" id="64522"/>
    <lineage>
        <taxon>Eukaryota</taxon>
        <taxon>Fungi</taxon>
        <taxon>Fungi incertae sedis</taxon>
        <taxon>Mucoromycota</taxon>
        <taxon>Mortierellomycotina</taxon>
        <taxon>Mortierellomycetes</taxon>
        <taxon>Mortierellales</taxon>
        <taxon>Mortierellaceae</taxon>
        <taxon>Linnemannia</taxon>
    </lineage>
</organism>
<dbReference type="GO" id="GO:0005524">
    <property type="term" value="F:ATP binding"/>
    <property type="evidence" value="ECO:0007669"/>
    <property type="project" value="InterPro"/>
</dbReference>
<dbReference type="InterPro" id="IPR027417">
    <property type="entry name" value="P-loop_NTPase"/>
</dbReference>
<dbReference type="InterPro" id="IPR039421">
    <property type="entry name" value="Type_1_exporter"/>
</dbReference>
<dbReference type="InterPro" id="IPR003439">
    <property type="entry name" value="ABC_transporter-like_ATP-bd"/>
</dbReference>
<dbReference type="AlphaFoldDB" id="A0A9P6UHU7"/>
<dbReference type="Proteomes" id="UP000823405">
    <property type="component" value="Unassembled WGS sequence"/>
</dbReference>
<dbReference type="Gene3D" id="3.40.50.300">
    <property type="entry name" value="P-loop containing nucleotide triphosphate hydrolases"/>
    <property type="match status" value="2"/>
</dbReference>
<evidence type="ECO:0000259" key="1">
    <source>
        <dbReference type="PROSITE" id="PS50893"/>
    </source>
</evidence>
<dbReference type="Pfam" id="PF00005">
    <property type="entry name" value="ABC_tran"/>
    <property type="match status" value="1"/>
</dbReference>
<name>A0A9P6UHU7_9FUNG</name>
<dbReference type="GO" id="GO:0016887">
    <property type="term" value="F:ATP hydrolysis activity"/>
    <property type="evidence" value="ECO:0007669"/>
    <property type="project" value="InterPro"/>
</dbReference>
<protein>
    <recommendedName>
        <fullName evidence="1">ABC transporter domain-containing protein</fullName>
    </recommendedName>
</protein>
<evidence type="ECO:0000313" key="3">
    <source>
        <dbReference type="Proteomes" id="UP000823405"/>
    </source>
</evidence>
<dbReference type="PANTHER" id="PTHR43394">
    <property type="entry name" value="ATP-DEPENDENT PERMEASE MDL1, MITOCHONDRIAL"/>
    <property type="match status" value="1"/>
</dbReference>
<dbReference type="PROSITE" id="PS50893">
    <property type="entry name" value="ABC_TRANSPORTER_2"/>
    <property type="match status" value="1"/>
</dbReference>
<dbReference type="PANTHER" id="PTHR43394:SF1">
    <property type="entry name" value="ATP-BINDING CASSETTE SUB-FAMILY B MEMBER 10, MITOCHONDRIAL"/>
    <property type="match status" value="1"/>
</dbReference>
<dbReference type="GO" id="GO:0015421">
    <property type="term" value="F:ABC-type oligopeptide transporter activity"/>
    <property type="evidence" value="ECO:0007669"/>
    <property type="project" value="TreeGrafter"/>
</dbReference>
<dbReference type="OrthoDB" id="6500128at2759"/>
<proteinExistence type="predicted"/>
<accession>A0A9P6UHU7</accession>
<reference evidence="2" key="1">
    <citation type="journal article" date="2020" name="Fungal Divers.">
        <title>Resolving the Mortierellaceae phylogeny through synthesis of multi-gene phylogenetics and phylogenomics.</title>
        <authorList>
            <person name="Vandepol N."/>
            <person name="Liber J."/>
            <person name="Desiro A."/>
            <person name="Na H."/>
            <person name="Kennedy M."/>
            <person name="Barry K."/>
            <person name="Grigoriev I.V."/>
            <person name="Miller A.N."/>
            <person name="O'Donnell K."/>
            <person name="Stajich J.E."/>
            <person name="Bonito G."/>
        </authorList>
    </citation>
    <scope>NUCLEOTIDE SEQUENCE</scope>
    <source>
        <strain evidence="2">NVP60</strain>
    </source>
</reference>
<dbReference type="GO" id="GO:0005743">
    <property type="term" value="C:mitochondrial inner membrane"/>
    <property type="evidence" value="ECO:0007669"/>
    <property type="project" value="TreeGrafter"/>
</dbReference>
<dbReference type="GO" id="GO:0090374">
    <property type="term" value="P:oligopeptide export from mitochondrion"/>
    <property type="evidence" value="ECO:0007669"/>
    <property type="project" value="TreeGrafter"/>
</dbReference>
<sequence length="229" mass="25528">MNADLIYVMDKSVILESGTYASPMALGGTYTEFVAKQQLKTRGTDIEAPEYEANPTGCEKSTVIALLERWYDVNGGQVAVDKYNIRVLQLYNIREHIALVGQGPVLFDMSIKDNILYGLPNSVKAQERWSRGQKQRIAIARALIWKPKILLLDETTSALDSVSEKLVQEALDRARHGRTTIVIAHRLSTVQDANLILVLRDGNVVESGRHYELIGLGGDYANLCQQQNL</sequence>